<evidence type="ECO:0000256" key="1">
    <source>
        <dbReference type="SAM" id="MobiDB-lite"/>
    </source>
</evidence>
<proteinExistence type="predicted"/>
<name>A0A1I2LYH9_9ACTN</name>
<dbReference type="RefSeq" id="WP_177320126.1">
    <property type="nucleotide sequence ID" value="NZ_BOMT01000093.1"/>
</dbReference>
<dbReference type="EMBL" id="FONV01000024">
    <property type="protein sequence ID" value="SFF82186.1"/>
    <property type="molecule type" value="Genomic_DNA"/>
</dbReference>
<evidence type="ECO:0000313" key="3">
    <source>
        <dbReference type="Proteomes" id="UP000199645"/>
    </source>
</evidence>
<feature type="region of interest" description="Disordered" evidence="1">
    <location>
        <begin position="1"/>
        <end position="51"/>
    </location>
</feature>
<dbReference type="AlphaFoldDB" id="A0A1I2LYH9"/>
<gene>
    <name evidence="2" type="ORF">SAMN05421541_1243</name>
</gene>
<keyword evidence="3" id="KW-1185">Reference proteome</keyword>
<evidence type="ECO:0000313" key="2">
    <source>
        <dbReference type="EMBL" id="SFF82186.1"/>
    </source>
</evidence>
<reference evidence="2 3" key="1">
    <citation type="submission" date="2016-10" db="EMBL/GenBank/DDBJ databases">
        <authorList>
            <person name="de Groot N.N."/>
        </authorList>
    </citation>
    <scope>NUCLEOTIDE SEQUENCE [LARGE SCALE GENOMIC DNA]</scope>
    <source>
        <strain evidence="2 3">DSM 43019</strain>
    </source>
</reference>
<accession>A0A1I2LYH9</accession>
<organism evidence="2 3">
    <name type="scientific">Actinoplanes philippinensis</name>
    <dbReference type="NCBI Taxonomy" id="35752"/>
    <lineage>
        <taxon>Bacteria</taxon>
        <taxon>Bacillati</taxon>
        <taxon>Actinomycetota</taxon>
        <taxon>Actinomycetes</taxon>
        <taxon>Micromonosporales</taxon>
        <taxon>Micromonosporaceae</taxon>
        <taxon>Actinoplanes</taxon>
    </lineage>
</organism>
<sequence>MAQPLTSYPERGGRVLDDGPPAAVRAGGDGTLRRTVQHRGPTGASVSAVAR</sequence>
<dbReference type="Proteomes" id="UP000199645">
    <property type="component" value="Unassembled WGS sequence"/>
</dbReference>
<protein>
    <submittedName>
        <fullName evidence="2">Uncharacterized protein</fullName>
    </submittedName>
</protein>
<dbReference type="STRING" id="35752.SAMN05421541_1243"/>